<dbReference type="KEGG" id="ccro:CMC5_035710"/>
<dbReference type="OrthoDB" id="316630at2"/>
<protein>
    <submittedName>
        <fullName evidence="2">Hemin transporter</fullName>
    </submittedName>
</protein>
<dbReference type="Proteomes" id="UP000067626">
    <property type="component" value="Chromosome"/>
</dbReference>
<feature type="domain" description="Haemin-degrading HemS/ChuX" evidence="1">
    <location>
        <begin position="215"/>
        <end position="347"/>
    </location>
</feature>
<dbReference type="GO" id="GO:0006826">
    <property type="term" value="P:iron ion transport"/>
    <property type="evidence" value="ECO:0007669"/>
    <property type="project" value="InterPro"/>
</dbReference>
<proteinExistence type="predicted"/>
<evidence type="ECO:0000313" key="3">
    <source>
        <dbReference type="Proteomes" id="UP000067626"/>
    </source>
</evidence>
<dbReference type="STRING" id="52.CMC5_035710"/>
<keyword evidence="3" id="KW-1185">Reference proteome</keyword>
<dbReference type="CDD" id="cd16831">
    <property type="entry name" value="HemS-like_C"/>
    <property type="match status" value="1"/>
</dbReference>
<dbReference type="PATRIC" id="fig|52.7.peg.3931"/>
<dbReference type="AlphaFoldDB" id="A0A0K1EEZ6"/>
<feature type="domain" description="Haemin-degrading HemS/ChuX" evidence="1">
    <location>
        <begin position="36"/>
        <end position="163"/>
    </location>
</feature>
<reference evidence="2 3" key="1">
    <citation type="submission" date="2015-07" db="EMBL/GenBank/DDBJ databases">
        <title>Genome analysis of myxobacterium Chondromyces crocatus Cm c5 reveals a high potential for natural compound synthesis and the genetic basis for the loss of fruiting body formation.</title>
        <authorList>
            <person name="Zaburannyi N."/>
            <person name="Bunk B."/>
            <person name="Maier J."/>
            <person name="Overmann J."/>
            <person name="Mueller R."/>
        </authorList>
    </citation>
    <scope>NUCLEOTIDE SEQUENCE [LARGE SCALE GENOMIC DNA]</scope>
    <source>
        <strain evidence="2 3">Cm c5</strain>
    </source>
</reference>
<organism evidence="2 3">
    <name type="scientific">Chondromyces crocatus</name>
    <dbReference type="NCBI Taxonomy" id="52"/>
    <lineage>
        <taxon>Bacteria</taxon>
        <taxon>Pseudomonadati</taxon>
        <taxon>Myxococcota</taxon>
        <taxon>Polyangia</taxon>
        <taxon>Polyangiales</taxon>
        <taxon>Polyangiaceae</taxon>
        <taxon>Chondromyces</taxon>
    </lineage>
</organism>
<gene>
    <name evidence="2" type="ORF">CMC5_035710</name>
</gene>
<evidence type="ECO:0000313" key="2">
    <source>
        <dbReference type="EMBL" id="AKT39424.1"/>
    </source>
</evidence>
<dbReference type="EMBL" id="CP012159">
    <property type="protein sequence ID" value="AKT39424.1"/>
    <property type="molecule type" value="Genomic_DNA"/>
</dbReference>
<dbReference type="Pfam" id="PF05171">
    <property type="entry name" value="HemS"/>
    <property type="match status" value="2"/>
</dbReference>
<sequence>MTAAASEPIPSLQQRWADYRREHPRAWPRDAAAALGVSEAELLATRCGDGVTRLEGDMTVLLLRLPSLGDVKTITRNETAVIERRGRFERVEISGRMGQVVGEEIDLRLFLDHWAACFAVRDESPRGVRRSLQFFDRQGDSIHKVYLEEDDRLPAYEALIKAYQSADQEPVFRPQGATPSATPKPDDAIDVVAFRDAWDGLTDVHGFHGLLRSFGVTRTQALRLAGAERARRVPPSYLTHVLGSAAERALPIMIFVGSRGAIQIHTGPVHRVEPLGAWLNVLDPRFNLHVRTERIAEAWIVRKPTEDGPVTSLELFDAAGETVAFLFGKRKPGQTESALWRDLLSELPEASP</sequence>
<evidence type="ECO:0000259" key="1">
    <source>
        <dbReference type="Pfam" id="PF05171"/>
    </source>
</evidence>
<dbReference type="Gene3D" id="3.40.1570.10">
    <property type="entry name" value="HemS/ChuS/ChuX like domains"/>
    <property type="match status" value="2"/>
</dbReference>
<dbReference type="RefSeq" id="WP_050431515.1">
    <property type="nucleotide sequence ID" value="NZ_CP012159.1"/>
</dbReference>
<accession>A0A0K1EEZ6</accession>
<name>A0A0K1EEZ6_CHOCO</name>
<dbReference type="SUPFAM" id="SSF144064">
    <property type="entry name" value="Heme iron utilization protein-like"/>
    <property type="match status" value="1"/>
</dbReference>
<dbReference type="InterPro" id="IPR007845">
    <property type="entry name" value="HemS/ChuX_dom"/>
</dbReference>
<dbReference type="InterPro" id="IPR053733">
    <property type="entry name" value="Heme_Transport_Util_sf"/>
</dbReference>
<dbReference type="CDD" id="cd16830">
    <property type="entry name" value="HemS-like_N"/>
    <property type="match status" value="1"/>
</dbReference>